<reference evidence="2" key="1">
    <citation type="journal article" date="2020" name="Stud. Mycol.">
        <title>101 Dothideomycetes genomes: a test case for predicting lifestyles and emergence of pathogens.</title>
        <authorList>
            <person name="Haridas S."/>
            <person name="Albert R."/>
            <person name="Binder M."/>
            <person name="Bloem J."/>
            <person name="Labutti K."/>
            <person name="Salamov A."/>
            <person name="Andreopoulos B."/>
            <person name="Baker S."/>
            <person name="Barry K."/>
            <person name="Bills G."/>
            <person name="Bluhm B."/>
            <person name="Cannon C."/>
            <person name="Castanera R."/>
            <person name="Culley D."/>
            <person name="Daum C."/>
            <person name="Ezra D."/>
            <person name="Gonzalez J."/>
            <person name="Henrissat B."/>
            <person name="Kuo A."/>
            <person name="Liang C."/>
            <person name="Lipzen A."/>
            <person name="Lutzoni F."/>
            <person name="Magnuson J."/>
            <person name="Mondo S."/>
            <person name="Nolan M."/>
            <person name="Ohm R."/>
            <person name="Pangilinan J."/>
            <person name="Park H.-J."/>
            <person name="Ramirez L."/>
            <person name="Alfaro M."/>
            <person name="Sun H."/>
            <person name="Tritt A."/>
            <person name="Yoshinaga Y."/>
            <person name="Zwiers L.-H."/>
            <person name="Turgeon B."/>
            <person name="Goodwin S."/>
            <person name="Spatafora J."/>
            <person name="Crous P."/>
            <person name="Grigoriev I."/>
        </authorList>
    </citation>
    <scope>NUCLEOTIDE SEQUENCE</scope>
    <source>
        <strain evidence="2">CBS 101060</strain>
    </source>
</reference>
<organism evidence="2 3">
    <name type="scientific">Patellaria atrata CBS 101060</name>
    <dbReference type="NCBI Taxonomy" id="1346257"/>
    <lineage>
        <taxon>Eukaryota</taxon>
        <taxon>Fungi</taxon>
        <taxon>Dikarya</taxon>
        <taxon>Ascomycota</taxon>
        <taxon>Pezizomycotina</taxon>
        <taxon>Dothideomycetes</taxon>
        <taxon>Dothideomycetes incertae sedis</taxon>
        <taxon>Patellariales</taxon>
        <taxon>Patellariaceae</taxon>
        <taxon>Patellaria</taxon>
    </lineage>
</organism>
<evidence type="ECO:0000259" key="1">
    <source>
        <dbReference type="PROSITE" id="PS50879"/>
    </source>
</evidence>
<dbReference type="GO" id="GO:0004523">
    <property type="term" value="F:RNA-DNA hybrid ribonuclease activity"/>
    <property type="evidence" value="ECO:0007669"/>
    <property type="project" value="InterPro"/>
</dbReference>
<dbReference type="AlphaFoldDB" id="A0A9P4VJJ5"/>
<protein>
    <recommendedName>
        <fullName evidence="1">RNase H type-1 domain-containing protein</fullName>
    </recommendedName>
</protein>
<dbReference type="InterPro" id="IPR002156">
    <property type="entry name" value="RNaseH_domain"/>
</dbReference>
<dbReference type="Gene3D" id="3.30.420.10">
    <property type="entry name" value="Ribonuclease H-like superfamily/Ribonuclease H"/>
    <property type="match status" value="1"/>
</dbReference>
<dbReference type="OrthoDB" id="3942798at2759"/>
<dbReference type="Proteomes" id="UP000799429">
    <property type="component" value="Unassembled WGS sequence"/>
</dbReference>
<evidence type="ECO:0000313" key="3">
    <source>
        <dbReference type="Proteomes" id="UP000799429"/>
    </source>
</evidence>
<dbReference type="GO" id="GO:0003676">
    <property type="term" value="F:nucleic acid binding"/>
    <property type="evidence" value="ECO:0007669"/>
    <property type="project" value="InterPro"/>
</dbReference>
<keyword evidence="3" id="KW-1185">Reference proteome</keyword>
<dbReference type="InterPro" id="IPR012337">
    <property type="entry name" value="RNaseH-like_sf"/>
</dbReference>
<dbReference type="PROSITE" id="PS50879">
    <property type="entry name" value="RNASE_H_1"/>
    <property type="match status" value="1"/>
</dbReference>
<proteinExistence type="predicted"/>
<dbReference type="EMBL" id="MU006110">
    <property type="protein sequence ID" value="KAF2835301.1"/>
    <property type="molecule type" value="Genomic_DNA"/>
</dbReference>
<name>A0A9P4VJJ5_9PEZI</name>
<dbReference type="InterPro" id="IPR036397">
    <property type="entry name" value="RNaseH_sf"/>
</dbReference>
<gene>
    <name evidence="2" type="ORF">M501DRAFT_462428</name>
</gene>
<evidence type="ECO:0000313" key="2">
    <source>
        <dbReference type="EMBL" id="KAF2835301.1"/>
    </source>
</evidence>
<dbReference type="SUPFAM" id="SSF53098">
    <property type="entry name" value="Ribonuclease H-like"/>
    <property type="match status" value="1"/>
</dbReference>
<feature type="domain" description="RNase H type-1" evidence="1">
    <location>
        <begin position="1"/>
        <end position="29"/>
    </location>
</feature>
<comment type="caution">
    <text evidence="2">The sequence shown here is derived from an EMBL/GenBank/DDBJ whole genome shotgun (WGS) entry which is preliminary data.</text>
</comment>
<accession>A0A9P4VJJ5</accession>
<sequence length="171" mass="19738">MNANFSWFPSHKGVFGNELADKLAKLGLERKSVQASFTSLSHLKRMSREKIITDGKSNGKHYTQVCRVAIPFSTKSSIPKYSKRTQAAFFQLRSGAGFFKSYSKRIGKDTEGKCFGDCRFIQSPRHLILHCKHYSKERKIMEKQLKSIMTLTKLFCTEKRKEVLFQYLHST</sequence>